<dbReference type="InterPro" id="IPR002514">
    <property type="entry name" value="Transposase_8"/>
</dbReference>
<evidence type="ECO:0000313" key="2">
    <source>
        <dbReference type="EMBL" id="MTI27043.1"/>
    </source>
</evidence>
<dbReference type="Proteomes" id="UP000798808">
    <property type="component" value="Unassembled WGS sequence"/>
</dbReference>
<proteinExistence type="predicted"/>
<protein>
    <submittedName>
        <fullName evidence="2">Transposase</fullName>
    </submittedName>
</protein>
<evidence type="ECO:0000256" key="1">
    <source>
        <dbReference type="SAM" id="Coils"/>
    </source>
</evidence>
<dbReference type="InterPro" id="IPR009057">
    <property type="entry name" value="Homeodomain-like_sf"/>
</dbReference>
<dbReference type="SUPFAM" id="SSF46689">
    <property type="entry name" value="Homeodomain-like"/>
    <property type="match status" value="1"/>
</dbReference>
<accession>A0ABW9RSR4</accession>
<dbReference type="RefSeq" id="WP_155174050.1">
    <property type="nucleotide sequence ID" value="NZ_BAAAFL010000007.1"/>
</dbReference>
<name>A0ABW9RSR4_9BACT</name>
<keyword evidence="3" id="KW-1185">Reference proteome</keyword>
<evidence type="ECO:0000313" key="3">
    <source>
        <dbReference type="Proteomes" id="UP000798808"/>
    </source>
</evidence>
<gene>
    <name evidence="2" type="ORF">E1163_18950</name>
</gene>
<reference evidence="2 3" key="1">
    <citation type="submission" date="2019-02" db="EMBL/GenBank/DDBJ databases">
        <authorList>
            <person name="Goldberg S.R."/>
            <person name="Haltli B.A."/>
            <person name="Correa H."/>
            <person name="Russell K.G."/>
        </authorList>
    </citation>
    <scope>NUCLEOTIDE SEQUENCE [LARGE SCALE GENOMIC DNA]</scope>
    <source>
        <strain evidence="2 3">JCM 16186</strain>
    </source>
</reference>
<keyword evidence="1" id="KW-0175">Coiled coil</keyword>
<dbReference type="EMBL" id="SMLW01000610">
    <property type="protein sequence ID" value="MTI27043.1"/>
    <property type="molecule type" value="Genomic_DNA"/>
</dbReference>
<comment type="caution">
    <text evidence="2">The sequence shown here is derived from an EMBL/GenBank/DDBJ whole genome shotgun (WGS) entry which is preliminary data.</text>
</comment>
<sequence length="130" mass="15601">MSKKIKLTRRREFSKDFKRARIREYESGEYTVRELSRLFDIQTTVIYRWIHKYSSYNQRSTVIVEMKDSATKRLKDYEKRIAELERALGQKQLNIEYLEKMIDLAREQFGIDLKKNSDTPPSNGSQQGRE</sequence>
<dbReference type="Pfam" id="PF01527">
    <property type="entry name" value="HTH_Tnp_1"/>
    <property type="match status" value="1"/>
</dbReference>
<organism evidence="2 3">
    <name type="scientific">Fulvivirga kasyanovii</name>
    <dbReference type="NCBI Taxonomy" id="396812"/>
    <lineage>
        <taxon>Bacteria</taxon>
        <taxon>Pseudomonadati</taxon>
        <taxon>Bacteroidota</taxon>
        <taxon>Cytophagia</taxon>
        <taxon>Cytophagales</taxon>
        <taxon>Fulvivirgaceae</taxon>
        <taxon>Fulvivirga</taxon>
    </lineage>
</organism>
<feature type="coiled-coil region" evidence="1">
    <location>
        <begin position="67"/>
        <end position="101"/>
    </location>
</feature>